<dbReference type="SMART" id="SM00256">
    <property type="entry name" value="FBOX"/>
    <property type="match status" value="1"/>
</dbReference>
<dbReference type="Pfam" id="PF12937">
    <property type="entry name" value="F-box-like"/>
    <property type="match status" value="1"/>
</dbReference>
<dbReference type="Gene3D" id="1.20.1280.50">
    <property type="match status" value="1"/>
</dbReference>
<dbReference type="CDD" id="cd09917">
    <property type="entry name" value="F-box_SF"/>
    <property type="match status" value="1"/>
</dbReference>
<dbReference type="PANTHER" id="PTHR44259:SF15">
    <property type="entry name" value="F-BOX PROTEIN KIB2-RELATED"/>
    <property type="match status" value="1"/>
</dbReference>
<evidence type="ECO:0000313" key="3">
    <source>
        <dbReference type="Proteomes" id="UP001165190"/>
    </source>
</evidence>
<proteinExistence type="predicted"/>
<dbReference type="SUPFAM" id="SSF81383">
    <property type="entry name" value="F-box domain"/>
    <property type="match status" value="1"/>
</dbReference>
<feature type="domain" description="F-box" evidence="1">
    <location>
        <begin position="26"/>
        <end position="75"/>
    </location>
</feature>
<dbReference type="Pfam" id="PF03478">
    <property type="entry name" value="Beta-prop_KIB1-4"/>
    <property type="match status" value="1"/>
</dbReference>
<organism evidence="2 3">
    <name type="scientific">Hibiscus trionum</name>
    <name type="common">Flower of an hour</name>
    <dbReference type="NCBI Taxonomy" id="183268"/>
    <lineage>
        <taxon>Eukaryota</taxon>
        <taxon>Viridiplantae</taxon>
        <taxon>Streptophyta</taxon>
        <taxon>Embryophyta</taxon>
        <taxon>Tracheophyta</taxon>
        <taxon>Spermatophyta</taxon>
        <taxon>Magnoliopsida</taxon>
        <taxon>eudicotyledons</taxon>
        <taxon>Gunneridae</taxon>
        <taxon>Pentapetalae</taxon>
        <taxon>rosids</taxon>
        <taxon>malvids</taxon>
        <taxon>Malvales</taxon>
        <taxon>Malvaceae</taxon>
        <taxon>Malvoideae</taxon>
        <taxon>Hibiscus</taxon>
    </lineage>
</organism>
<dbReference type="AlphaFoldDB" id="A0A9W7MGG0"/>
<dbReference type="Proteomes" id="UP001165190">
    <property type="component" value="Unassembled WGS sequence"/>
</dbReference>
<gene>
    <name evidence="2" type="ORF">HRI_003629900</name>
</gene>
<accession>A0A9W7MGG0</accession>
<dbReference type="InterPro" id="IPR050942">
    <property type="entry name" value="F-box_BR-signaling"/>
</dbReference>
<dbReference type="InterPro" id="IPR036047">
    <property type="entry name" value="F-box-like_dom_sf"/>
</dbReference>
<evidence type="ECO:0000313" key="2">
    <source>
        <dbReference type="EMBL" id="GMI99606.1"/>
    </source>
</evidence>
<dbReference type="PROSITE" id="PS50181">
    <property type="entry name" value="FBOX"/>
    <property type="match status" value="1"/>
</dbReference>
<dbReference type="InterPro" id="IPR005174">
    <property type="entry name" value="KIB1-4_b-propeller"/>
</dbReference>
<dbReference type="PANTHER" id="PTHR44259">
    <property type="entry name" value="OS07G0183000 PROTEIN-RELATED"/>
    <property type="match status" value="1"/>
</dbReference>
<comment type="caution">
    <text evidence="2">The sequence shown here is derived from an EMBL/GenBank/DDBJ whole genome shotgun (WGS) entry which is preliminary data.</text>
</comment>
<dbReference type="InterPro" id="IPR001810">
    <property type="entry name" value="F-box_dom"/>
</dbReference>
<sequence>MKLQVRPRRNQMKRRRRRLDSSPSIPSIVELLPLEILRSIFNKLDFIDLVQAKSACSSWNSVGQDLVSRIPWLMLPSKLEVEDGFTPSAENNGYNGFLNLCENRVYNMKTTPDEFRESCCIGSSHGWLVFLEQKAVPFLSNPFRQVKIQFPSVDRLLGLKKMERNMNGGYKLDYFKNNKNSRFLFRCGKHEVRENFIQKAILTGAPESNNGNYGLILLCNNSEEIAYCESGAHNSWTVLDVSHPPYQDIICHENNLYALSGENSIEVWDLRRSRSHIIKKSDIVLPFPDKSLAIRDSLRVACTFYLVESCGDLLLVVRFIGDYVDWTRTPLPEWERETDYGTVLFHVYKLDSEGLKWMEVESLGDRALFLGGNQSVSVSTLSSPDCKNNCIYFTEDNWGRMDEYYSYGGHDMGIYNLKDGSFKSIYDFSSDSFLPAPCWIIPPAMLEP</sequence>
<dbReference type="EMBL" id="BSYR01000035">
    <property type="protein sequence ID" value="GMI99606.1"/>
    <property type="molecule type" value="Genomic_DNA"/>
</dbReference>
<reference evidence="2" key="1">
    <citation type="submission" date="2023-05" db="EMBL/GenBank/DDBJ databases">
        <title>Genome and transcriptome analyses reveal genes involved in the formation of fine ridges on petal epidermal cells in Hibiscus trionum.</title>
        <authorList>
            <person name="Koshimizu S."/>
            <person name="Masuda S."/>
            <person name="Ishii T."/>
            <person name="Shirasu K."/>
            <person name="Hoshino A."/>
            <person name="Arita M."/>
        </authorList>
    </citation>
    <scope>NUCLEOTIDE SEQUENCE</scope>
    <source>
        <strain evidence="2">Hamamatsu line</strain>
    </source>
</reference>
<keyword evidence="3" id="KW-1185">Reference proteome</keyword>
<dbReference type="OrthoDB" id="963688at2759"/>
<protein>
    <submittedName>
        <fullName evidence="2">F-Box/DUF295 Brassiceae-specific 33</fullName>
    </submittedName>
</protein>
<evidence type="ECO:0000259" key="1">
    <source>
        <dbReference type="PROSITE" id="PS50181"/>
    </source>
</evidence>
<name>A0A9W7MGG0_HIBTR</name>